<dbReference type="EMBL" id="PGGK01000001">
    <property type="protein sequence ID" value="TGC11437.1"/>
    <property type="molecule type" value="Genomic_DNA"/>
</dbReference>
<sequence length="302" mass="33698">MNPDFIKKMDSKIDQISSFPVINGYYLVIGGGKIGTRFVEHARKSRLPFVLVIDIDCEALVSGNVTVLKDRWHLVDVLDSLTASGKSDDCYVSCKGPSIHGCNIFFYCMDSKEIPYLLNHGMPEYIIPAVPTHAAVDIVEDLLNFQNERAFIRKVCIDEDDEDSMQLFKNIVSFFPDNIVAGKFPEHGTIFLSYARPGEICPGNCKGQEGYCYTFTRIKPITITSYVLELSGSEAGWVFESCQMAPGIGGIRGRDLRENLIAIMKHIRRIKGEPSIHGTGERSFFIATTCNCHGILNILQIV</sequence>
<gene>
    <name evidence="1" type="ORF">CUN85_00740</name>
</gene>
<keyword evidence="2" id="KW-1185">Reference proteome</keyword>
<dbReference type="AlphaFoldDB" id="A0A4E0Q093"/>
<evidence type="ECO:0000313" key="2">
    <source>
        <dbReference type="Proteomes" id="UP000297295"/>
    </source>
</evidence>
<reference evidence="1 2" key="1">
    <citation type="submission" date="2017-11" db="EMBL/GenBank/DDBJ databases">
        <title>Isolation and Characterization of Methanogenic Archaea from Saline Meromictic Lake at Siberia.</title>
        <authorList>
            <person name="Shen Y."/>
            <person name="Huang H.-H."/>
            <person name="Lai M.-C."/>
            <person name="Chen S.-C."/>
        </authorList>
    </citation>
    <scope>NUCLEOTIDE SEQUENCE [LARGE SCALE GENOMIC DNA]</scope>
    <source>
        <strain evidence="1 2">SY-01</strain>
    </source>
</reference>
<dbReference type="Proteomes" id="UP000297295">
    <property type="component" value="Unassembled WGS sequence"/>
</dbReference>
<organism evidence="1 2">
    <name type="scientific">Methanolobus halotolerans</name>
    <dbReference type="NCBI Taxonomy" id="2052935"/>
    <lineage>
        <taxon>Archaea</taxon>
        <taxon>Methanobacteriati</taxon>
        <taxon>Methanobacteriota</taxon>
        <taxon>Stenosarchaea group</taxon>
        <taxon>Methanomicrobia</taxon>
        <taxon>Methanosarcinales</taxon>
        <taxon>Methanosarcinaceae</taxon>
        <taxon>Methanolobus</taxon>
    </lineage>
</organism>
<dbReference type="RefSeq" id="WP_135387987.1">
    <property type="nucleotide sequence ID" value="NZ_PGGK01000001.1"/>
</dbReference>
<name>A0A4E0Q093_9EURY</name>
<dbReference type="OrthoDB" id="137061at2157"/>
<comment type="caution">
    <text evidence="1">The sequence shown here is derived from an EMBL/GenBank/DDBJ whole genome shotgun (WGS) entry which is preliminary data.</text>
</comment>
<accession>A0A4E0Q093</accession>
<proteinExistence type="predicted"/>
<evidence type="ECO:0000313" key="1">
    <source>
        <dbReference type="EMBL" id="TGC11437.1"/>
    </source>
</evidence>
<protein>
    <submittedName>
        <fullName evidence="1">Uncharacterized protein</fullName>
    </submittedName>
</protein>